<comment type="caution">
    <text evidence="13">The sequence shown here is derived from an EMBL/GenBank/DDBJ whole genome shotgun (WGS) entry which is preliminary data.</text>
</comment>
<protein>
    <recommendedName>
        <fullName evidence="5 10">Phosphoenolpyruvate carboxylase</fullName>
        <shortName evidence="10">PEPC</shortName>
        <shortName evidence="10">PEPCase</shortName>
        <ecNumber evidence="4 10">4.1.1.31</ecNumber>
    </recommendedName>
</protein>
<dbReference type="EMBL" id="JAVRIC010000013">
    <property type="protein sequence ID" value="MDT0497806.1"/>
    <property type="molecule type" value="Genomic_DNA"/>
</dbReference>
<name>A0ABU2WKI7_9GAMM</name>
<reference evidence="13 14" key="1">
    <citation type="submission" date="2023-09" db="EMBL/GenBank/DDBJ databases">
        <authorList>
            <person name="Rey-Velasco X."/>
        </authorList>
    </citation>
    <scope>NUCLEOTIDE SEQUENCE [LARGE SCALE GENOMIC DNA]</scope>
    <source>
        <strain evidence="13 14">W345</strain>
    </source>
</reference>
<evidence type="ECO:0000313" key="14">
    <source>
        <dbReference type="Proteomes" id="UP001254608"/>
    </source>
</evidence>
<comment type="similarity">
    <text evidence="3 10">Belongs to the PEPCase type 1 family.</text>
</comment>
<comment type="cofactor">
    <cofactor evidence="1 10">
        <name>Mg(2+)</name>
        <dbReference type="ChEBI" id="CHEBI:18420"/>
    </cofactor>
</comment>
<dbReference type="SUPFAM" id="SSF51621">
    <property type="entry name" value="Phosphoenolpyruvate/pyruvate domain"/>
    <property type="match status" value="1"/>
</dbReference>
<evidence type="ECO:0000256" key="8">
    <source>
        <dbReference type="ARBA" id="ARBA00023300"/>
    </source>
</evidence>
<evidence type="ECO:0000256" key="7">
    <source>
        <dbReference type="ARBA" id="ARBA00023239"/>
    </source>
</evidence>
<keyword evidence="7 10" id="KW-0456">Lyase</keyword>
<dbReference type="GO" id="GO:0008964">
    <property type="term" value="F:phosphoenolpyruvate carboxylase activity"/>
    <property type="evidence" value="ECO:0007669"/>
    <property type="project" value="UniProtKB-EC"/>
</dbReference>
<evidence type="ECO:0000256" key="2">
    <source>
        <dbReference type="ARBA" id="ARBA00003670"/>
    </source>
</evidence>
<keyword evidence="14" id="KW-1185">Reference proteome</keyword>
<sequence length="907" mass="101400">MAKKIQNDPLRRVETLPQDEPLREDVRRLGSVVGEMLAEQYGPEFLTYVEAVRTGAIRRREQGEAPDALAKQLAGLSVSSAEMLTRAFSTYFQVVNTAERVHRIRRRRDYQRQDNRPQPDSLQATLTKLKADGVGIDELMDWLRRMDIEPVFTAHPTESIRRALLQKEQEIVRTLVDDLDGNRTPQEREIDWAQLRMALTAGWQTREASPVRPTVQDEFEHVSFYLSDPIYRVLPVFYESLAQALKLVYGYEGALPRVLRFASWVGGDMDGNPNVNAQTVEDTLRSQRAQALRRYIDEVRHLAQLLSQTDDRAAVDAEIPMRSGRYRELLPEIAAAIRPRHADMPYRVLLTLIAGRLQATLAGTLARYGHADEFIGDIELIASSLWNNGGRHAGWFAVNRLLWRARSFGFHLARLDVRQDSRVHSQALAALFGDPDWSERAAEEQQQTLAAYAAGGARAPRPAAPEAASTLAVFDAMARAVKDYGHAAVGLYIISMAKKPADVLAVLALARQGGFVDEAGTVPLDIAPLFETVDDLRNGPETLRALLDDAVYRTHLAARGDRQVVMLGYSDSGKDGGIVASRWALQRAQVELLEVAAEAGIQLNFFHGRGGSASRGGGKIAPALMASPRGSVAGVLRVTEQGEVIHRKYGIRALGLRTLEQSASATLTASMRPREAEPREADWKKTMAALAQYGREAYRDFVDREGFVEYFRTATPIDVIERMTLGSRPSRRGTMKGVESLRAIPWVFAWTQCRAVLTAWYGLGSALERAAAEFGEDRLLEMARDWGFFETLLDDVDMVLAKADLDIAERFSKLAGSRHDEFFPLVRGEFERTKQWILKLKREDRLLAREPRLAQSIRLRNPYIDPMSLIQVELLGRWRDGGSEDEELLRALVATVNGVAQGLQNTG</sequence>
<evidence type="ECO:0000256" key="3">
    <source>
        <dbReference type="ARBA" id="ARBA00008346"/>
    </source>
</evidence>
<dbReference type="HAMAP" id="MF_00595">
    <property type="entry name" value="PEPcase_type1"/>
    <property type="match status" value="1"/>
</dbReference>
<feature type="active site" evidence="10 11">
    <location>
        <position position="155"/>
    </location>
</feature>
<evidence type="ECO:0000256" key="9">
    <source>
        <dbReference type="ARBA" id="ARBA00048995"/>
    </source>
</evidence>
<evidence type="ECO:0000256" key="10">
    <source>
        <dbReference type="HAMAP-Rule" id="MF_00595"/>
    </source>
</evidence>
<evidence type="ECO:0000256" key="1">
    <source>
        <dbReference type="ARBA" id="ARBA00001946"/>
    </source>
</evidence>
<dbReference type="PROSITE" id="PS00393">
    <property type="entry name" value="PEPCASE_2"/>
    <property type="match status" value="1"/>
</dbReference>
<dbReference type="NCBIfam" id="NF000584">
    <property type="entry name" value="PRK00009.1"/>
    <property type="match status" value="1"/>
</dbReference>
<proteinExistence type="inferred from homology"/>
<accession>A0ABU2WKI7</accession>
<evidence type="ECO:0000256" key="12">
    <source>
        <dbReference type="PROSITE-ProRule" id="PRU10112"/>
    </source>
</evidence>
<dbReference type="PANTHER" id="PTHR30523:SF6">
    <property type="entry name" value="PHOSPHOENOLPYRUVATE CARBOXYLASE"/>
    <property type="match status" value="1"/>
</dbReference>
<dbReference type="Proteomes" id="UP001254608">
    <property type="component" value="Unassembled WGS sequence"/>
</dbReference>
<organism evidence="13 14">
    <name type="scientific">Banduia mediterranea</name>
    <dbReference type="NCBI Taxonomy" id="3075609"/>
    <lineage>
        <taxon>Bacteria</taxon>
        <taxon>Pseudomonadati</taxon>
        <taxon>Pseudomonadota</taxon>
        <taxon>Gammaproteobacteria</taxon>
        <taxon>Nevskiales</taxon>
        <taxon>Algiphilaceae</taxon>
        <taxon>Banduia</taxon>
    </lineage>
</organism>
<dbReference type="RefSeq" id="WP_311365197.1">
    <property type="nucleotide sequence ID" value="NZ_JAVRIC010000013.1"/>
</dbReference>
<feature type="active site" evidence="10 12">
    <location>
        <position position="574"/>
    </location>
</feature>
<keyword evidence="8 10" id="KW-0120">Carbon dioxide fixation</keyword>
<comment type="subunit">
    <text evidence="10">Homotetramer.</text>
</comment>
<comment type="catalytic activity">
    <reaction evidence="9 10">
        <text>oxaloacetate + phosphate = phosphoenolpyruvate + hydrogencarbonate</text>
        <dbReference type="Rhea" id="RHEA:28370"/>
        <dbReference type="ChEBI" id="CHEBI:16452"/>
        <dbReference type="ChEBI" id="CHEBI:17544"/>
        <dbReference type="ChEBI" id="CHEBI:43474"/>
        <dbReference type="ChEBI" id="CHEBI:58702"/>
        <dbReference type="EC" id="4.1.1.31"/>
    </reaction>
</comment>
<dbReference type="PROSITE" id="PS00781">
    <property type="entry name" value="PEPCASE_1"/>
    <property type="match status" value="1"/>
</dbReference>
<dbReference type="InterPro" id="IPR015813">
    <property type="entry name" value="Pyrv/PenolPyrv_kinase-like_dom"/>
</dbReference>
<evidence type="ECO:0000256" key="6">
    <source>
        <dbReference type="ARBA" id="ARBA00022842"/>
    </source>
</evidence>
<evidence type="ECO:0000256" key="4">
    <source>
        <dbReference type="ARBA" id="ARBA00012305"/>
    </source>
</evidence>
<dbReference type="EC" id="4.1.1.31" evidence="4 10"/>
<gene>
    <name evidence="10 13" type="primary">ppc</name>
    <name evidence="13" type="ORF">RM530_10590</name>
</gene>
<dbReference type="InterPro" id="IPR033129">
    <property type="entry name" value="PEPCASE_His_AS"/>
</dbReference>
<keyword evidence="6 10" id="KW-0460">Magnesium</keyword>
<evidence type="ECO:0000256" key="5">
    <source>
        <dbReference type="ARBA" id="ARBA00022419"/>
    </source>
</evidence>
<evidence type="ECO:0000313" key="13">
    <source>
        <dbReference type="EMBL" id="MDT0497806.1"/>
    </source>
</evidence>
<evidence type="ECO:0000256" key="11">
    <source>
        <dbReference type="PROSITE-ProRule" id="PRU10111"/>
    </source>
</evidence>
<dbReference type="Gene3D" id="1.20.1440.90">
    <property type="entry name" value="Phosphoenolpyruvate/pyruvate domain"/>
    <property type="match status" value="1"/>
</dbReference>
<dbReference type="PRINTS" id="PR00150">
    <property type="entry name" value="PEPCARBXLASE"/>
</dbReference>
<dbReference type="InterPro" id="IPR022805">
    <property type="entry name" value="PEP_COase_bac/pln-type"/>
</dbReference>
<dbReference type="InterPro" id="IPR021135">
    <property type="entry name" value="PEP_COase"/>
</dbReference>
<comment type="function">
    <text evidence="2 10">Forms oxaloacetate, a four-carbon dicarboxylic acid source for the tricarboxylic acid cycle.</text>
</comment>
<dbReference type="InterPro" id="IPR018129">
    <property type="entry name" value="PEP_COase_Lys_AS"/>
</dbReference>
<dbReference type="Pfam" id="PF00311">
    <property type="entry name" value="PEPcase"/>
    <property type="match status" value="1"/>
</dbReference>
<dbReference type="PANTHER" id="PTHR30523">
    <property type="entry name" value="PHOSPHOENOLPYRUVATE CARBOXYLASE"/>
    <property type="match status" value="1"/>
</dbReference>